<evidence type="ECO:0000313" key="4">
    <source>
        <dbReference type="Proteomes" id="UP000373149"/>
    </source>
</evidence>
<dbReference type="AlphaFoldDB" id="A0A5N8WLU9"/>
<evidence type="ECO:0000313" key="3">
    <source>
        <dbReference type="EMBL" id="MPY48420.1"/>
    </source>
</evidence>
<name>A0A5N8WLU9_9ACTN</name>
<dbReference type="Gene3D" id="3.90.1200.10">
    <property type="match status" value="1"/>
</dbReference>
<feature type="domain" description="Aminoglycoside phosphotransferase" evidence="2">
    <location>
        <begin position="49"/>
        <end position="272"/>
    </location>
</feature>
<comment type="caution">
    <text evidence="3">The sequence shown here is derived from an EMBL/GenBank/DDBJ whole genome shotgun (WGS) entry which is preliminary data.</text>
</comment>
<dbReference type="Proteomes" id="UP000373149">
    <property type="component" value="Unassembled WGS sequence"/>
</dbReference>
<dbReference type="CDD" id="cd05155">
    <property type="entry name" value="APH_ChoK_like_1"/>
    <property type="match status" value="1"/>
</dbReference>
<protein>
    <submittedName>
        <fullName evidence="3">Aminoglycoside phosphotransferase family protein</fullName>
    </submittedName>
</protein>
<dbReference type="Gene3D" id="3.30.200.20">
    <property type="entry name" value="Phosphorylase Kinase, domain 1"/>
    <property type="match status" value="1"/>
</dbReference>
<evidence type="ECO:0000259" key="2">
    <source>
        <dbReference type="Pfam" id="PF01636"/>
    </source>
</evidence>
<dbReference type="PANTHER" id="PTHR21310:SF42">
    <property type="entry name" value="BIFUNCTIONAL AAC_APH"/>
    <property type="match status" value="1"/>
</dbReference>
<dbReference type="GO" id="GO:0016740">
    <property type="term" value="F:transferase activity"/>
    <property type="evidence" value="ECO:0007669"/>
    <property type="project" value="UniProtKB-KW"/>
</dbReference>
<keyword evidence="4" id="KW-1185">Reference proteome</keyword>
<keyword evidence="3" id="KW-0808">Transferase</keyword>
<dbReference type="EMBL" id="VMNX01000014">
    <property type="protein sequence ID" value="MPY48420.1"/>
    <property type="molecule type" value="Genomic_DNA"/>
</dbReference>
<dbReference type="InterPro" id="IPR011009">
    <property type="entry name" value="Kinase-like_dom_sf"/>
</dbReference>
<dbReference type="InterPro" id="IPR002575">
    <property type="entry name" value="Aminoglycoside_PTrfase"/>
</dbReference>
<dbReference type="SUPFAM" id="SSF56112">
    <property type="entry name" value="Protein kinase-like (PK-like)"/>
    <property type="match status" value="1"/>
</dbReference>
<sequence>MHAAASQPSSATDPRTHTHTQSATDTALVRRLVAAQFPQWAGLSVVRVGSAGTANAMYRLGEDMVVRLPLTAGAADDVEKEHRWLPRLAPRLPVAIPVPLGQGTPGEGLSWPWSVYRWLDGEPPAVGHLAEPAALAGDLAEFVTALRDVDPADGPPSYRAEQLATRDRVTRAALAELRGVVDTDAATAAWEAALGAPDWSGPPVWLHADLQPGNMLLAEGRLSAVIDFGCLGLGEPAVDLIAAWYVLPASARAAFRAGLDADDATWARGRGWALSIALLELRAYRDSNPVMAAHARRVIHEVLADQAHGTGSARG</sequence>
<evidence type="ECO:0000256" key="1">
    <source>
        <dbReference type="SAM" id="MobiDB-lite"/>
    </source>
</evidence>
<dbReference type="PANTHER" id="PTHR21310">
    <property type="entry name" value="AMINOGLYCOSIDE PHOSPHOTRANSFERASE-RELATED-RELATED"/>
    <property type="match status" value="1"/>
</dbReference>
<feature type="region of interest" description="Disordered" evidence="1">
    <location>
        <begin position="1"/>
        <end position="24"/>
    </location>
</feature>
<reference evidence="3 4" key="1">
    <citation type="submission" date="2019-09" db="EMBL/GenBank/DDBJ databases">
        <authorList>
            <person name="Duangmal K."/>
            <person name="Teo W.F.A."/>
            <person name="Lipun K."/>
        </authorList>
    </citation>
    <scope>NUCLEOTIDE SEQUENCE [LARGE SCALE GENOMIC DNA]</scope>
    <source>
        <strain evidence="3 4">K1PN6</strain>
    </source>
</reference>
<gene>
    <name evidence="3" type="ORF">FPZ41_07420</name>
</gene>
<dbReference type="RefSeq" id="WP_152860314.1">
    <property type="nucleotide sequence ID" value="NZ_VMNX01000014.1"/>
</dbReference>
<dbReference type="Pfam" id="PF01636">
    <property type="entry name" value="APH"/>
    <property type="match status" value="1"/>
</dbReference>
<dbReference type="InterPro" id="IPR051678">
    <property type="entry name" value="AGP_Transferase"/>
</dbReference>
<organism evidence="3 4">
    <name type="scientific">Streptomyces acidicola</name>
    <dbReference type="NCBI Taxonomy" id="2596892"/>
    <lineage>
        <taxon>Bacteria</taxon>
        <taxon>Bacillati</taxon>
        <taxon>Actinomycetota</taxon>
        <taxon>Actinomycetes</taxon>
        <taxon>Kitasatosporales</taxon>
        <taxon>Streptomycetaceae</taxon>
        <taxon>Streptomyces</taxon>
    </lineage>
</organism>
<accession>A0A5N8WLU9</accession>
<proteinExistence type="predicted"/>